<dbReference type="RefSeq" id="WP_068025072.1">
    <property type="nucleotide sequence ID" value="NZ_QQAZ01000017.1"/>
</dbReference>
<dbReference type="Proteomes" id="UP000255355">
    <property type="component" value="Unassembled WGS sequence"/>
</dbReference>
<evidence type="ECO:0000256" key="1">
    <source>
        <dbReference type="SAM" id="Phobius"/>
    </source>
</evidence>
<keyword evidence="1" id="KW-1133">Transmembrane helix</keyword>
<organism evidence="2 3">
    <name type="scientific">Nocardia mexicana</name>
    <dbReference type="NCBI Taxonomy" id="279262"/>
    <lineage>
        <taxon>Bacteria</taxon>
        <taxon>Bacillati</taxon>
        <taxon>Actinomycetota</taxon>
        <taxon>Actinomycetes</taxon>
        <taxon>Mycobacteriales</taxon>
        <taxon>Nocardiaceae</taxon>
        <taxon>Nocardia</taxon>
    </lineage>
</organism>
<protein>
    <submittedName>
        <fullName evidence="2">Uncharacterized protein</fullName>
    </submittedName>
</protein>
<reference evidence="2 3" key="1">
    <citation type="submission" date="2018-07" db="EMBL/GenBank/DDBJ databases">
        <title>Genomic Encyclopedia of Type Strains, Phase IV (KMG-IV): sequencing the most valuable type-strain genomes for metagenomic binning, comparative biology and taxonomic classification.</title>
        <authorList>
            <person name="Goeker M."/>
        </authorList>
    </citation>
    <scope>NUCLEOTIDE SEQUENCE [LARGE SCALE GENOMIC DNA]</scope>
    <source>
        <strain evidence="2 3">DSM 44952</strain>
    </source>
</reference>
<dbReference type="AlphaFoldDB" id="A0A370GLD2"/>
<name>A0A370GLD2_9NOCA</name>
<proteinExistence type="predicted"/>
<keyword evidence="1" id="KW-0812">Transmembrane</keyword>
<dbReference type="OrthoDB" id="3656065at2"/>
<keyword evidence="1" id="KW-0472">Membrane</keyword>
<feature type="transmembrane region" description="Helical" evidence="1">
    <location>
        <begin position="32"/>
        <end position="51"/>
    </location>
</feature>
<keyword evidence="3" id="KW-1185">Reference proteome</keyword>
<accession>A0A370GLD2</accession>
<gene>
    <name evidence="2" type="ORF">DFR68_11788</name>
</gene>
<sequence>MTAFLDANPAVAGQPVGSKEIPLLFADTGYEVSFYIIAAASAIALVGTLLMKHGRTPATGGTAY</sequence>
<evidence type="ECO:0000313" key="2">
    <source>
        <dbReference type="EMBL" id="RDI44471.1"/>
    </source>
</evidence>
<dbReference type="EMBL" id="QQAZ01000017">
    <property type="protein sequence ID" value="RDI44471.1"/>
    <property type="molecule type" value="Genomic_DNA"/>
</dbReference>
<comment type="caution">
    <text evidence="2">The sequence shown here is derived from an EMBL/GenBank/DDBJ whole genome shotgun (WGS) entry which is preliminary data.</text>
</comment>
<evidence type="ECO:0000313" key="3">
    <source>
        <dbReference type="Proteomes" id="UP000255355"/>
    </source>
</evidence>